<dbReference type="Proteomes" id="UP001159427">
    <property type="component" value="Unassembled WGS sequence"/>
</dbReference>
<evidence type="ECO:0000313" key="3">
    <source>
        <dbReference type="Proteomes" id="UP001159427"/>
    </source>
</evidence>
<organism evidence="2 3">
    <name type="scientific">Porites evermanni</name>
    <dbReference type="NCBI Taxonomy" id="104178"/>
    <lineage>
        <taxon>Eukaryota</taxon>
        <taxon>Metazoa</taxon>
        <taxon>Cnidaria</taxon>
        <taxon>Anthozoa</taxon>
        <taxon>Hexacorallia</taxon>
        <taxon>Scleractinia</taxon>
        <taxon>Fungiina</taxon>
        <taxon>Poritidae</taxon>
        <taxon>Porites</taxon>
    </lineage>
</organism>
<gene>
    <name evidence="2" type="ORF">PEVE_00005520</name>
</gene>
<protein>
    <recommendedName>
        <fullName evidence="1">NodB homology domain-containing protein</fullName>
    </recommendedName>
</protein>
<dbReference type="SUPFAM" id="SSF88713">
    <property type="entry name" value="Glycoside hydrolase/deacetylase"/>
    <property type="match status" value="1"/>
</dbReference>
<dbReference type="Gene3D" id="3.20.20.370">
    <property type="entry name" value="Glycoside hydrolase/deacetylase"/>
    <property type="match status" value="1"/>
</dbReference>
<name>A0ABN8LVG8_9CNID</name>
<dbReference type="PANTHER" id="PTHR45985">
    <property type="match status" value="1"/>
</dbReference>
<comment type="caution">
    <text evidence="2">The sequence shown here is derived from an EMBL/GenBank/DDBJ whole genome shotgun (WGS) entry which is preliminary data.</text>
</comment>
<proteinExistence type="predicted"/>
<reference evidence="2 3" key="1">
    <citation type="submission" date="2022-05" db="EMBL/GenBank/DDBJ databases">
        <authorList>
            <consortium name="Genoscope - CEA"/>
            <person name="William W."/>
        </authorList>
    </citation>
    <scope>NUCLEOTIDE SEQUENCE [LARGE SCALE GENOMIC DNA]</scope>
</reference>
<dbReference type="InterPro" id="IPR052740">
    <property type="entry name" value="CE4"/>
</dbReference>
<evidence type="ECO:0000313" key="2">
    <source>
        <dbReference type="EMBL" id="CAH3020088.1"/>
    </source>
</evidence>
<dbReference type="InterPro" id="IPR011330">
    <property type="entry name" value="Glyco_hydro/deAcase_b/a-brl"/>
</dbReference>
<feature type="non-terminal residue" evidence="2">
    <location>
        <position position="1"/>
    </location>
</feature>
<evidence type="ECO:0000259" key="1">
    <source>
        <dbReference type="Pfam" id="PF01522"/>
    </source>
</evidence>
<dbReference type="EMBL" id="CALNXI010000135">
    <property type="protein sequence ID" value="CAH3020088.1"/>
    <property type="molecule type" value="Genomic_DNA"/>
</dbReference>
<sequence length="466" mass="53577">TAPGYQWEIFLLTHWFQVYFPRASSHPTDGKLKNRVVQDFERCAGSNNQCEDKDSENLQLEKSEACYSCCCSSLLFIKVMDPCFSCLGFILFISCVRAQFHPAEPCDPAKCLPPNCRCSDDRKPPGGLTPEKTPQIIMVTFDDDLEKQYYDLYNELFDGVSNPNGCPAVGTLFVSHNYTDYFLVESAYSRGYEIADHTVTHQEPTTYWEQADYTTWKNEIDGQKEILHRFGNIPYGAIRGFRAPFLMFTENMFKVLYISKFTYDLSWPANIRFDGRGPMYPYTLDYKSTQVCPTSQQPCPKMSYPGLWEIPNVNLMNKDHTTCGSMMDACDPNGNETVWYDILVRNFHYHYDTNRAPFGMHMHPSYFYWGPSGDHMNAAKKFLKYAQDLSDVWILTGSQVIAWMKDPQDIAQAKSFPPWMCPTRSPPRCTDSTANDCHYTKPQDFYMKTCTKCPPHFPSPTDPDGN</sequence>
<feature type="domain" description="NodB homology" evidence="1">
    <location>
        <begin position="132"/>
        <end position="255"/>
    </location>
</feature>
<dbReference type="PANTHER" id="PTHR45985:SF3">
    <property type="entry name" value="CHITIN DEACETYLASE-LIKE 4"/>
    <property type="match status" value="1"/>
</dbReference>
<keyword evidence="3" id="KW-1185">Reference proteome</keyword>
<accession>A0ABN8LVG8</accession>
<dbReference type="Pfam" id="PF01522">
    <property type="entry name" value="Polysacc_deac_1"/>
    <property type="match status" value="1"/>
</dbReference>
<dbReference type="InterPro" id="IPR002509">
    <property type="entry name" value="NODB_dom"/>
</dbReference>